<dbReference type="EMBL" id="CAJOBZ010000053">
    <property type="protein sequence ID" value="CAF4919511.1"/>
    <property type="molecule type" value="Genomic_DNA"/>
</dbReference>
<evidence type="ECO:0000256" key="5">
    <source>
        <dbReference type="ARBA" id="ARBA00022801"/>
    </source>
</evidence>
<dbReference type="PANTHER" id="PTHR37984">
    <property type="entry name" value="PROTEIN CBG26694"/>
    <property type="match status" value="1"/>
</dbReference>
<evidence type="ECO:0000256" key="6">
    <source>
        <dbReference type="ARBA" id="ARBA00022918"/>
    </source>
</evidence>
<sequence>MTNIPSLGYYNVSDRTIVIADASPVDLGGVLVQTNSKGEPRIIAYGHKTLTDCERRYCQTQKEALILVWAVEHFHIFLYSKKIELIRDHKPLEVIFGPKSKPCAAWIERWVMRLQSYDYKIVYQPGKTNIADSLSRQQISKNAEKSLIKLEDNHICHAQWTIGKY</sequence>
<keyword evidence="2" id="KW-0548">Nucleotidyltransferase</keyword>
<dbReference type="SUPFAM" id="SSF56672">
    <property type="entry name" value="DNA/RNA polymerases"/>
    <property type="match status" value="1"/>
</dbReference>
<evidence type="ECO:0000256" key="1">
    <source>
        <dbReference type="ARBA" id="ARBA00022679"/>
    </source>
</evidence>
<dbReference type="InterPro" id="IPR041373">
    <property type="entry name" value="RT_RNaseH"/>
</dbReference>
<dbReference type="Proteomes" id="UP000663880">
    <property type="component" value="Unassembled WGS sequence"/>
</dbReference>
<evidence type="ECO:0000313" key="9">
    <source>
        <dbReference type="Proteomes" id="UP000663880"/>
    </source>
</evidence>
<proteinExistence type="predicted"/>
<dbReference type="PANTHER" id="PTHR37984:SF11">
    <property type="entry name" value="INTEGRASE CATALYTIC DOMAIN-CONTAINING PROTEIN"/>
    <property type="match status" value="1"/>
</dbReference>
<evidence type="ECO:0000256" key="2">
    <source>
        <dbReference type="ARBA" id="ARBA00022695"/>
    </source>
</evidence>
<keyword evidence="4" id="KW-0255">Endonuclease</keyword>
<accession>A0A821W6L0</accession>
<keyword evidence="6" id="KW-0695">RNA-directed DNA polymerase</keyword>
<gene>
    <name evidence="8" type="ORF">PMACD_LOCUS12891</name>
</gene>
<keyword evidence="1" id="KW-0808">Transferase</keyword>
<evidence type="ECO:0000259" key="7">
    <source>
        <dbReference type="Pfam" id="PF17917"/>
    </source>
</evidence>
<dbReference type="Pfam" id="PF17917">
    <property type="entry name" value="RT_RNaseH"/>
    <property type="match status" value="1"/>
</dbReference>
<organism evidence="8 9">
    <name type="scientific">Pieris macdunnoughi</name>
    <dbReference type="NCBI Taxonomy" id="345717"/>
    <lineage>
        <taxon>Eukaryota</taxon>
        <taxon>Metazoa</taxon>
        <taxon>Ecdysozoa</taxon>
        <taxon>Arthropoda</taxon>
        <taxon>Hexapoda</taxon>
        <taxon>Insecta</taxon>
        <taxon>Pterygota</taxon>
        <taxon>Neoptera</taxon>
        <taxon>Endopterygota</taxon>
        <taxon>Lepidoptera</taxon>
        <taxon>Glossata</taxon>
        <taxon>Ditrysia</taxon>
        <taxon>Papilionoidea</taxon>
        <taxon>Pieridae</taxon>
        <taxon>Pierinae</taxon>
        <taxon>Pieris</taxon>
    </lineage>
</organism>
<keyword evidence="5" id="KW-0378">Hydrolase</keyword>
<evidence type="ECO:0000256" key="4">
    <source>
        <dbReference type="ARBA" id="ARBA00022759"/>
    </source>
</evidence>
<reference evidence="8" key="1">
    <citation type="submission" date="2021-02" db="EMBL/GenBank/DDBJ databases">
        <authorList>
            <person name="Steward A R."/>
        </authorList>
    </citation>
    <scope>NUCLEOTIDE SEQUENCE</scope>
</reference>
<dbReference type="CDD" id="cd09274">
    <property type="entry name" value="RNase_HI_RT_Ty3"/>
    <property type="match status" value="1"/>
</dbReference>
<evidence type="ECO:0000313" key="8">
    <source>
        <dbReference type="EMBL" id="CAF4919511.1"/>
    </source>
</evidence>
<comment type="caution">
    <text evidence="8">The sequence shown here is derived from an EMBL/GenBank/DDBJ whole genome shotgun (WGS) entry which is preliminary data.</text>
</comment>
<dbReference type="InterPro" id="IPR050951">
    <property type="entry name" value="Retrovirus_Pol_polyprotein"/>
</dbReference>
<protein>
    <recommendedName>
        <fullName evidence="7">Reverse transcriptase RNase H-like domain-containing protein</fullName>
    </recommendedName>
</protein>
<evidence type="ECO:0000256" key="3">
    <source>
        <dbReference type="ARBA" id="ARBA00022722"/>
    </source>
</evidence>
<feature type="domain" description="Reverse transcriptase RNase H-like" evidence="7">
    <location>
        <begin position="13"/>
        <end position="117"/>
    </location>
</feature>
<dbReference type="OrthoDB" id="6765075at2759"/>
<dbReference type="GO" id="GO:0003964">
    <property type="term" value="F:RNA-directed DNA polymerase activity"/>
    <property type="evidence" value="ECO:0007669"/>
    <property type="project" value="UniProtKB-KW"/>
</dbReference>
<name>A0A821W6L0_9NEOP</name>
<dbReference type="GO" id="GO:0004519">
    <property type="term" value="F:endonuclease activity"/>
    <property type="evidence" value="ECO:0007669"/>
    <property type="project" value="UniProtKB-KW"/>
</dbReference>
<dbReference type="GO" id="GO:0016787">
    <property type="term" value="F:hydrolase activity"/>
    <property type="evidence" value="ECO:0007669"/>
    <property type="project" value="UniProtKB-KW"/>
</dbReference>
<keyword evidence="3" id="KW-0540">Nuclease</keyword>
<dbReference type="InterPro" id="IPR043502">
    <property type="entry name" value="DNA/RNA_pol_sf"/>
</dbReference>
<dbReference type="AlphaFoldDB" id="A0A821W6L0"/>
<keyword evidence="9" id="KW-1185">Reference proteome</keyword>